<dbReference type="SUPFAM" id="SSF53474">
    <property type="entry name" value="alpha/beta-Hydrolases"/>
    <property type="match status" value="1"/>
</dbReference>
<gene>
    <name evidence="1" type="ORF">V1351_02210</name>
</gene>
<dbReference type="RefSeq" id="WP_338750298.1">
    <property type="nucleotide sequence ID" value="NZ_CP144913.1"/>
</dbReference>
<keyword evidence="2" id="KW-1185">Reference proteome</keyword>
<name>A0ABZ2MIX8_9MICO</name>
<dbReference type="Proteomes" id="UP001382727">
    <property type="component" value="Chromosome"/>
</dbReference>
<dbReference type="InterPro" id="IPR029058">
    <property type="entry name" value="AB_hydrolase_fold"/>
</dbReference>
<reference evidence="1 2" key="1">
    <citation type="submission" date="2024-02" db="EMBL/GenBank/DDBJ databases">
        <title>Janibacter sp. nov., isolated from gut of marine sandworm.</title>
        <authorList>
            <person name="Kim B."/>
            <person name="Jun M.O."/>
            <person name="Shin N.-R."/>
        </authorList>
    </citation>
    <scope>NUCLEOTIDE SEQUENCE [LARGE SCALE GENOMIC DNA]</scope>
    <source>
        <strain evidence="1 2">A1S7</strain>
    </source>
</reference>
<protein>
    <submittedName>
        <fullName evidence="1">Uncharacterized protein</fullName>
    </submittedName>
</protein>
<dbReference type="Gene3D" id="3.40.50.1820">
    <property type="entry name" value="alpha/beta hydrolase"/>
    <property type="match status" value="1"/>
</dbReference>
<evidence type="ECO:0000313" key="1">
    <source>
        <dbReference type="EMBL" id="WXB76895.1"/>
    </source>
</evidence>
<accession>A0ABZ2MIX8</accession>
<sequence>MDTAPDPGRAVVPQLRVTGGKHGLAVSLEELEEGARVLETVARDVAEAAVHVGATAIDPALALAGTVAPVEYLAAEAAILDCAGTHGAAGVSAQVLATAEATRAAVLLYREGERAAEELFDVAATSVGAAVGVAVPTSALAIGLLAPLVPQLPVIGDPITAAAVGLGLGLGQEVDELLVDAPWLVPAVAEGLDGLIIGLGLGTPALGTWLRWRSGRLGVTYPPGTQQEALQVVLAATDGIVLDESDHKVQVVPHVVGGGRAPRSVADLVDDSGPTAGGSRVRVIGVPRDDGSWTWVVDVPGTQSFSPQAGDNPWDLTSNVLLAAGQQTLTSKAVTRALADAQQRTGSAGRSRVLLGGRSQGGLTAASLAADPHFRRRFHVTHVVTAGAPVARLDVPDDVSVLSLEHTEDLVPGLDGADNPDREGWVTVEREVGDVLGPDDGATDAHAAELYTQTGHLVDESHDPSLVAWRDGADAFLDGGGGDPVVIDYAVERVPGTPSSVAGSDP</sequence>
<proteinExistence type="predicted"/>
<dbReference type="EMBL" id="CP144913">
    <property type="protein sequence ID" value="WXB76895.1"/>
    <property type="molecule type" value="Genomic_DNA"/>
</dbReference>
<organism evidence="1 2">
    <name type="scientific">Janibacter alittae</name>
    <dbReference type="NCBI Taxonomy" id="3115209"/>
    <lineage>
        <taxon>Bacteria</taxon>
        <taxon>Bacillati</taxon>
        <taxon>Actinomycetota</taxon>
        <taxon>Actinomycetes</taxon>
        <taxon>Micrococcales</taxon>
        <taxon>Intrasporangiaceae</taxon>
        <taxon>Janibacter</taxon>
    </lineage>
</organism>
<evidence type="ECO:0000313" key="2">
    <source>
        <dbReference type="Proteomes" id="UP001382727"/>
    </source>
</evidence>